<dbReference type="AlphaFoldDB" id="A0A9Q4AY30"/>
<evidence type="ECO:0000256" key="1">
    <source>
        <dbReference type="SAM" id="SignalP"/>
    </source>
</evidence>
<dbReference type="RefSeq" id="WP_257819771.1">
    <property type="nucleotide sequence ID" value="NZ_JABXYM010000001.1"/>
</dbReference>
<evidence type="ECO:0000313" key="3">
    <source>
        <dbReference type="Proteomes" id="UP001057753"/>
    </source>
</evidence>
<accession>A0A9Q4AY30</accession>
<keyword evidence="3" id="KW-1185">Reference proteome</keyword>
<feature type="chain" id="PRO_5040408522" description="Lipoprotein" evidence="1">
    <location>
        <begin position="26"/>
        <end position="208"/>
    </location>
</feature>
<protein>
    <recommendedName>
        <fullName evidence="4">Lipoprotein</fullName>
    </recommendedName>
</protein>
<organism evidence="2 3">
    <name type="scientific">Salipaludibacillus agaradhaerens</name>
    <name type="common">Bacillus agaradhaerens</name>
    <dbReference type="NCBI Taxonomy" id="76935"/>
    <lineage>
        <taxon>Bacteria</taxon>
        <taxon>Bacillati</taxon>
        <taxon>Bacillota</taxon>
        <taxon>Bacilli</taxon>
        <taxon>Bacillales</taxon>
        <taxon>Bacillaceae</taxon>
    </lineage>
</organism>
<gene>
    <name evidence="2" type="ORF">HXA33_00910</name>
</gene>
<feature type="signal peptide" evidence="1">
    <location>
        <begin position="1"/>
        <end position="25"/>
    </location>
</feature>
<comment type="caution">
    <text evidence="2">The sequence shown here is derived from an EMBL/GenBank/DDBJ whole genome shotgun (WGS) entry which is preliminary data.</text>
</comment>
<reference evidence="2" key="1">
    <citation type="submission" date="2020-06" db="EMBL/GenBank/DDBJ databases">
        <title>Insight into the genomes of haloalkaliphilic bacilli from Kenyan soda lakes.</title>
        <authorList>
            <person name="Mwirichia R."/>
            <person name="Villamizar G.C."/>
            <person name="Poehlein A."/>
            <person name="Mugweru J."/>
            <person name="Kipnyargis A."/>
            <person name="Kiplimo D."/>
            <person name="Orwa P."/>
            <person name="Daniel R."/>
        </authorList>
    </citation>
    <scope>NUCLEOTIDE SEQUENCE</scope>
    <source>
        <strain evidence="2">B1096_S55</strain>
    </source>
</reference>
<name>A0A9Q4AY30_SALAG</name>
<dbReference type="Proteomes" id="UP001057753">
    <property type="component" value="Unassembled WGS sequence"/>
</dbReference>
<proteinExistence type="predicted"/>
<evidence type="ECO:0008006" key="4">
    <source>
        <dbReference type="Google" id="ProtNLM"/>
    </source>
</evidence>
<evidence type="ECO:0000313" key="2">
    <source>
        <dbReference type="EMBL" id="MCR6095107.1"/>
    </source>
</evidence>
<sequence>MNKIHSAFVLSLSIFLLSGCLNNNAQKVSELSAPVRSEEEAIKEEQESFENIPVFPISTEEVYHAFKDKPGDVQFNKENDTITYLDEHNNLELYTDNLVDESIDQFYTTIYNTEFVKNNSGDSDMASFYGDIFKLIDVPFDEKEFLIILKNADLTKDRKDKTTSYEEDMVITKFESIWLGIEGIYTSDSSKEPAYIEVRVFPENPSTF</sequence>
<dbReference type="PROSITE" id="PS51257">
    <property type="entry name" value="PROKAR_LIPOPROTEIN"/>
    <property type="match status" value="1"/>
</dbReference>
<keyword evidence="1" id="KW-0732">Signal</keyword>
<dbReference type="EMBL" id="JABXYM010000001">
    <property type="protein sequence ID" value="MCR6095107.1"/>
    <property type="molecule type" value="Genomic_DNA"/>
</dbReference>